<protein>
    <submittedName>
        <fullName evidence="1">(rape) hypothetical protein</fullName>
    </submittedName>
</protein>
<dbReference type="OrthoDB" id="1700296at2759"/>
<dbReference type="PANTHER" id="PTHR34569:SF2">
    <property type="entry name" value="EXPRESSED PROTEIN"/>
    <property type="match status" value="1"/>
</dbReference>
<dbReference type="PANTHER" id="PTHR34569">
    <property type="entry name" value="EXPRESSED PROTEIN"/>
    <property type="match status" value="1"/>
</dbReference>
<reference evidence="1" key="1">
    <citation type="submission" date="2021-01" db="EMBL/GenBank/DDBJ databases">
        <authorList>
            <consortium name="Genoscope - CEA"/>
            <person name="William W."/>
        </authorList>
    </citation>
    <scope>NUCLEOTIDE SEQUENCE</scope>
</reference>
<dbReference type="Proteomes" id="UP001295469">
    <property type="component" value="Chromosome C04"/>
</dbReference>
<dbReference type="KEGG" id="bna:106394809"/>
<accession>A0A816JZC8</accession>
<gene>
    <name evidence="1" type="ORF">DARMORV10_C04P40490.1</name>
</gene>
<evidence type="ECO:0000313" key="1">
    <source>
        <dbReference type="EMBL" id="CAF1855357.1"/>
    </source>
</evidence>
<proteinExistence type="predicted"/>
<dbReference type="AlphaFoldDB" id="A0A816JZC8"/>
<dbReference type="EMBL" id="HG994368">
    <property type="protein sequence ID" value="CAF1855357.1"/>
    <property type="molecule type" value="Genomic_DNA"/>
</dbReference>
<name>A0A816JZC8_BRANA</name>
<organism evidence="1">
    <name type="scientific">Brassica napus</name>
    <name type="common">Rape</name>
    <dbReference type="NCBI Taxonomy" id="3708"/>
    <lineage>
        <taxon>Eukaryota</taxon>
        <taxon>Viridiplantae</taxon>
        <taxon>Streptophyta</taxon>
        <taxon>Embryophyta</taxon>
        <taxon>Tracheophyta</taxon>
        <taxon>Spermatophyta</taxon>
        <taxon>Magnoliopsida</taxon>
        <taxon>eudicotyledons</taxon>
        <taxon>Gunneridae</taxon>
        <taxon>Pentapetalae</taxon>
        <taxon>rosids</taxon>
        <taxon>malvids</taxon>
        <taxon>Brassicales</taxon>
        <taxon>Brassicaceae</taxon>
        <taxon>Brassiceae</taxon>
        <taxon>Brassica</taxon>
    </lineage>
</organism>
<sequence length="145" mass="15774">MLAPINIQSLNLLTLSSQMEAGDLTKLSLLRRRNGAVSQTLDLELLSVNKSSDDLLLRYTSLRDILPSTTATADSPAVSVAAPIISIRNRLVKQAACAYLQPATPTPSSNSSFFRRVSSSFLRILSALFGSILRLFPSPPRIFRA</sequence>